<accession>A0A8C5M3Q7</accession>
<dbReference type="OrthoDB" id="8195690at2759"/>
<evidence type="ECO:0000256" key="4">
    <source>
        <dbReference type="SAM" id="Phobius"/>
    </source>
</evidence>
<dbReference type="PRINTS" id="PR00019">
    <property type="entry name" value="LEURICHRPT"/>
</dbReference>
<dbReference type="Ensembl" id="ENSLLET00000008513.1">
    <property type="protein sequence ID" value="ENSLLEP00000008184.1"/>
    <property type="gene ID" value="ENSLLEG00000005200.1"/>
</dbReference>
<keyword evidence="3" id="KW-0677">Repeat</keyword>
<dbReference type="Proteomes" id="UP000694569">
    <property type="component" value="Unplaced"/>
</dbReference>
<dbReference type="Pfam" id="PF13855">
    <property type="entry name" value="LRR_8"/>
    <property type="match status" value="3"/>
</dbReference>
<reference evidence="5" key="1">
    <citation type="submission" date="2025-08" db="UniProtKB">
        <authorList>
            <consortium name="Ensembl"/>
        </authorList>
    </citation>
    <scope>IDENTIFICATION</scope>
</reference>
<evidence type="ECO:0000313" key="6">
    <source>
        <dbReference type="Proteomes" id="UP000694569"/>
    </source>
</evidence>
<dbReference type="AlphaFoldDB" id="A0A8C5M3Q7"/>
<dbReference type="Pfam" id="PF13306">
    <property type="entry name" value="LRR_5"/>
    <property type="match status" value="1"/>
</dbReference>
<dbReference type="InterPro" id="IPR026906">
    <property type="entry name" value="LRR_5"/>
</dbReference>
<keyword evidence="2" id="KW-0732">Signal</keyword>
<dbReference type="SUPFAM" id="SSF52058">
    <property type="entry name" value="L domain-like"/>
    <property type="match status" value="2"/>
</dbReference>
<keyword evidence="6" id="KW-1185">Reference proteome</keyword>
<proteinExistence type="predicted"/>
<keyword evidence="4" id="KW-1133">Transmembrane helix</keyword>
<evidence type="ECO:0000256" key="1">
    <source>
        <dbReference type="ARBA" id="ARBA00022614"/>
    </source>
</evidence>
<dbReference type="PROSITE" id="PS51450">
    <property type="entry name" value="LRR"/>
    <property type="match status" value="5"/>
</dbReference>
<dbReference type="Gene3D" id="3.80.10.10">
    <property type="entry name" value="Ribonuclease Inhibitor"/>
    <property type="match status" value="5"/>
</dbReference>
<dbReference type="InterPro" id="IPR050328">
    <property type="entry name" value="Dev_Immune_Receptor"/>
</dbReference>
<keyword evidence="4" id="KW-0472">Membrane</keyword>
<feature type="transmembrane region" description="Helical" evidence="4">
    <location>
        <begin position="596"/>
        <end position="621"/>
    </location>
</feature>
<evidence type="ECO:0000313" key="5">
    <source>
        <dbReference type="Ensembl" id="ENSLLEP00000008184.1"/>
    </source>
</evidence>
<protein>
    <submittedName>
        <fullName evidence="5">Uncharacterized protein</fullName>
    </submittedName>
</protein>
<reference evidence="5" key="2">
    <citation type="submission" date="2025-09" db="UniProtKB">
        <authorList>
            <consortium name="Ensembl"/>
        </authorList>
    </citation>
    <scope>IDENTIFICATION</scope>
</reference>
<keyword evidence="1" id="KW-0433">Leucine-rich repeat</keyword>
<dbReference type="InterPro" id="IPR003591">
    <property type="entry name" value="Leu-rich_rpt_typical-subtyp"/>
</dbReference>
<dbReference type="InterPro" id="IPR032675">
    <property type="entry name" value="LRR_dom_sf"/>
</dbReference>
<sequence length="631" mass="72026">MIPQLRLKDTGNYLFLLSFWKCIDFLISFHQIPLGLRPNIRSLHLAKNELENITESPLFLYSFIDFLDLSTNKISFIQHNSFKDMVNLKEINISDNYLDRFAQQSEQGIGILPYVQKLDLSRNSLYNDMTRLFLQEAPHLQYLTLAGNSITTLSPETFHGSPMLRELDLHNNIIMDIEEGTFEHLKHLTEINLATNSISCISDFKVRQLQSLNLSKNSIQMFLTSESDEEYMLEQVDLSDNKLSTFPVFPKINNLISLNLSMNVISLSGETTFDELSWMDDSFLLRSETEDTVRNVTPVFLPKLTYLDLSYNNIESIPEDFFVTMPFIRVLKLYKNCLKSVSLGRLTPLNLLEILDLSGNNLENISIAENSLGGLRELYLQDNQLHMAEPRIFHRLPNINLINLQNNNIMLSHVNSRRSKRKSEEYYTGISFFNIPTLQHLNLRENRIRHVPQASFNGTPLTYLDLSMNFGLTVAPNALAGLERFLEVLYMEGNGMEQLNHCKLEKLDLSNNSFIDLKDSNIPVLVNTLKTLSLYGNPLGCCANSWVIHLMKRTTLTIVSLDSTTCSKSNSFTEELLIGQMMSENCESEDLNKMNVIVIVLIVIAVVSVVAAGLGTVCHFCRQKSKQQYKA</sequence>
<evidence type="ECO:0000256" key="3">
    <source>
        <dbReference type="ARBA" id="ARBA00022737"/>
    </source>
</evidence>
<dbReference type="GeneTree" id="ENSGT00940000163623"/>
<dbReference type="InterPro" id="IPR001611">
    <property type="entry name" value="Leu-rich_rpt"/>
</dbReference>
<keyword evidence="4" id="KW-0812">Transmembrane</keyword>
<dbReference type="PANTHER" id="PTHR24373:SF370">
    <property type="entry name" value="FISH-LIPS, ISOFORM E"/>
    <property type="match status" value="1"/>
</dbReference>
<organism evidence="5 6">
    <name type="scientific">Leptobrachium leishanense</name>
    <name type="common">Leishan spiny toad</name>
    <dbReference type="NCBI Taxonomy" id="445787"/>
    <lineage>
        <taxon>Eukaryota</taxon>
        <taxon>Metazoa</taxon>
        <taxon>Chordata</taxon>
        <taxon>Craniata</taxon>
        <taxon>Vertebrata</taxon>
        <taxon>Euteleostomi</taxon>
        <taxon>Amphibia</taxon>
        <taxon>Batrachia</taxon>
        <taxon>Anura</taxon>
        <taxon>Pelobatoidea</taxon>
        <taxon>Megophryidae</taxon>
        <taxon>Leptobrachium</taxon>
    </lineage>
</organism>
<dbReference type="Pfam" id="PF00560">
    <property type="entry name" value="LRR_1"/>
    <property type="match status" value="1"/>
</dbReference>
<dbReference type="SMART" id="SM00369">
    <property type="entry name" value="LRR_TYP"/>
    <property type="match status" value="9"/>
</dbReference>
<name>A0A8C5M3Q7_9ANUR</name>
<evidence type="ECO:0000256" key="2">
    <source>
        <dbReference type="ARBA" id="ARBA00022729"/>
    </source>
</evidence>
<dbReference type="PANTHER" id="PTHR24373">
    <property type="entry name" value="SLIT RELATED LEUCINE-RICH REPEAT NEURONAL PROTEIN"/>
    <property type="match status" value="1"/>
</dbReference>